<dbReference type="RefSeq" id="WP_162318844.1">
    <property type="nucleotide sequence ID" value="NZ_JAHQXF010000003.1"/>
</dbReference>
<dbReference type="EMBL" id="JAHQXF010000003">
    <property type="protein sequence ID" value="MBV0925942.1"/>
    <property type="molecule type" value="Genomic_DNA"/>
</dbReference>
<dbReference type="GO" id="GO:0055085">
    <property type="term" value="P:transmembrane transport"/>
    <property type="evidence" value="ECO:0007669"/>
    <property type="project" value="InterPro"/>
</dbReference>
<dbReference type="PROSITE" id="PS50928">
    <property type="entry name" value="ABC_TM1"/>
    <property type="match status" value="1"/>
</dbReference>
<dbReference type="InterPro" id="IPR035906">
    <property type="entry name" value="MetI-like_sf"/>
</dbReference>
<dbReference type="Proteomes" id="UP000766550">
    <property type="component" value="Unassembled WGS sequence"/>
</dbReference>
<evidence type="ECO:0000256" key="7">
    <source>
        <dbReference type="SAM" id="Phobius"/>
    </source>
</evidence>
<keyword evidence="5 7" id="KW-1133">Transmembrane helix</keyword>
<feature type="domain" description="ABC transmembrane type-1" evidence="8">
    <location>
        <begin position="85"/>
        <end position="287"/>
    </location>
</feature>
<feature type="transmembrane region" description="Helical" evidence="7">
    <location>
        <begin position="206"/>
        <end position="231"/>
    </location>
</feature>
<comment type="subcellular location">
    <subcellularLocation>
        <location evidence="1">Cell membrane</location>
        <topology evidence="1">Multi-pass membrane protein</topology>
    </subcellularLocation>
</comment>
<feature type="transmembrane region" description="Helical" evidence="7">
    <location>
        <begin position="62"/>
        <end position="83"/>
    </location>
</feature>
<keyword evidence="10" id="KW-1185">Reference proteome</keyword>
<dbReference type="InterPro" id="IPR000515">
    <property type="entry name" value="MetI-like"/>
</dbReference>
<evidence type="ECO:0000256" key="5">
    <source>
        <dbReference type="ARBA" id="ARBA00022989"/>
    </source>
</evidence>
<comment type="caution">
    <text evidence="9">The sequence shown here is derived from an EMBL/GenBank/DDBJ whole genome shotgun (WGS) entry which is preliminary data.</text>
</comment>
<dbReference type="PANTHER" id="PTHR43744:SF12">
    <property type="entry name" value="ABC TRANSPORTER PERMEASE PROTEIN MG189-RELATED"/>
    <property type="match status" value="1"/>
</dbReference>
<evidence type="ECO:0000259" key="8">
    <source>
        <dbReference type="PROSITE" id="PS50928"/>
    </source>
</evidence>
<feature type="transmembrane region" description="Helical" evidence="7">
    <location>
        <begin position="122"/>
        <end position="144"/>
    </location>
</feature>
<keyword evidence="6 7" id="KW-0472">Membrane</keyword>
<dbReference type="SUPFAM" id="SSF161098">
    <property type="entry name" value="MetI-like"/>
    <property type="match status" value="1"/>
</dbReference>
<keyword evidence="3" id="KW-1003">Cell membrane</keyword>
<reference evidence="9 10" key="1">
    <citation type="submission" date="2021-06" db="EMBL/GenBank/DDBJ databases">
        <title>New haloarchaea isolates fom saline soil.</title>
        <authorList>
            <person name="Duran-Viseras A."/>
            <person name="Sanchez-Porro C.S."/>
            <person name="Ventosa A."/>
        </authorList>
    </citation>
    <scope>NUCLEOTIDE SEQUENCE [LARGE SCALE GENOMIC DNA]</scope>
    <source>
        <strain evidence="9 10">JCM 183640</strain>
    </source>
</reference>
<accession>A0A8J7Y8B5</accession>
<feature type="transmembrane region" description="Helical" evidence="7">
    <location>
        <begin position="268"/>
        <end position="287"/>
    </location>
</feature>
<feature type="transmembrane region" description="Helical" evidence="7">
    <location>
        <begin position="89"/>
        <end position="110"/>
    </location>
</feature>
<dbReference type="OrthoDB" id="57451at2157"/>
<evidence type="ECO:0000313" key="9">
    <source>
        <dbReference type="EMBL" id="MBV0925942.1"/>
    </source>
</evidence>
<proteinExistence type="predicted"/>
<dbReference type="AlphaFoldDB" id="A0A8J7Y8B5"/>
<evidence type="ECO:0000256" key="6">
    <source>
        <dbReference type="ARBA" id="ARBA00023136"/>
    </source>
</evidence>
<evidence type="ECO:0000256" key="1">
    <source>
        <dbReference type="ARBA" id="ARBA00004651"/>
    </source>
</evidence>
<feature type="transmembrane region" description="Helical" evidence="7">
    <location>
        <begin position="164"/>
        <end position="185"/>
    </location>
</feature>
<protein>
    <submittedName>
        <fullName evidence="9">Carbohydrate ABC transporter permease</fullName>
    </submittedName>
</protein>
<evidence type="ECO:0000313" key="10">
    <source>
        <dbReference type="Proteomes" id="UP000766550"/>
    </source>
</evidence>
<evidence type="ECO:0000256" key="3">
    <source>
        <dbReference type="ARBA" id="ARBA00022475"/>
    </source>
</evidence>
<sequence>MATDSSLSDRLFAIGLDDDASPLFRYTFYGTTLLILLISLFPFYYLVMLALSKPGNTTQAGLLPAGFDPTSFIGAFQAVPFHLYMRNSLLIATGVTAFVLVFASLAGYTFGRMEFRGKRPLFLLLISVSYFPGATFIVGLFKLLTGNVTVLGVSSPNLFNSPAAVGLPLTALSLPFAILLLTTFYSQIPDGLEDAARVTGTTRIGALYRIIAPLSAPGFVTAGILTFITAYNEFFFSQLMTTGSPQNWSPIVWGLLRYQTEVSVRYDLMAAASLIGVVPVALIVLLAQRKIVSGLTSGSIKG</sequence>
<keyword evidence="4 7" id="KW-0812">Transmembrane</keyword>
<dbReference type="CDD" id="cd06261">
    <property type="entry name" value="TM_PBP2"/>
    <property type="match status" value="1"/>
</dbReference>
<keyword evidence="2" id="KW-0813">Transport</keyword>
<dbReference type="Gene3D" id="1.10.3720.10">
    <property type="entry name" value="MetI-like"/>
    <property type="match status" value="1"/>
</dbReference>
<dbReference type="GO" id="GO:0005886">
    <property type="term" value="C:plasma membrane"/>
    <property type="evidence" value="ECO:0007669"/>
    <property type="project" value="UniProtKB-SubCell"/>
</dbReference>
<feature type="transmembrane region" description="Helical" evidence="7">
    <location>
        <begin position="26"/>
        <end position="50"/>
    </location>
</feature>
<organism evidence="9 10">
    <name type="scientific">Haloarcula limicola</name>
    <dbReference type="NCBI Taxonomy" id="1429915"/>
    <lineage>
        <taxon>Archaea</taxon>
        <taxon>Methanobacteriati</taxon>
        <taxon>Methanobacteriota</taxon>
        <taxon>Stenosarchaea group</taxon>
        <taxon>Halobacteria</taxon>
        <taxon>Halobacteriales</taxon>
        <taxon>Haloarculaceae</taxon>
        <taxon>Haloarcula</taxon>
    </lineage>
</organism>
<name>A0A8J7Y8B5_9EURY</name>
<evidence type="ECO:0000256" key="2">
    <source>
        <dbReference type="ARBA" id="ARBA00022448"/>
    </source>
</evidence>
<gene>
    <name evidence="9" type="ORF">KTS45_17200</name>
</gene>
<evidence type="ECO:0000256" key="4">
    <source>
        <dbReference type="ARBA" id="ARBA00022692"/>
    </source>
</evidence>
<dbReference type="PANTHER" id="PTHR43744">
    <property type="entry name" value="ABC TRANSPORTER PERMEASE PROTEIN MG189-RELATED-RELATED"/>
    <property type="match status" value="1"/>
</dbReference>